<keyword evidence="1" id="KW-1133">Transmembrane helix</keyword>
<proteinExistence type="predicted"/>
<sequence length="74" mass="8009">MLAGCLFIRVDCMLRGSGVVNVDISSVFNGIVSGFLILYQLARLKISVGKNTVYAERFAVMAGFCITNFAIVLT</sequence>
<reference evidence="2 4" key="1">
    <citation type="journal article" date="2017" name="MBio">
        <title>Type VI secretion-mediated competition in the bee gut microbiome.</title>
        <authorList>
            <person name="Steele M.I."/>
            <person name="Kwong W.K."/>
            <person name="Powell J.E."/>
            <person name="Whiteley M."/>
            <person name="Moran N.A."/>
        </authorList>
    </citation>
    <scope>NUCLEOTIDE SEQUENCE [LARGE SCALE GENOMIC DNA]</scope>
    <source>
        <strain evidence="2 4">Nev3CBA3</strain>
    </source>
</reference>
<protein>
    <submittedName>
        <fullName evidence="2">Uncharacterized protein</fullName>
    </submittedName>
</protein>
<keyword evidence="1" id="KW-0472">Membrane</keyword>
<evidence type="ECO:0000313" key="4">
    <source>
        <dbReference type="Proteomes" id="UP000229434"/>
    </source>
</evidence>
<accession>A0A2N9XTZ9</accession>
<evidence type="ECO:0000313" key="3">
    <source>
        <dbReference type="EMBL" id="PIT57703.1"/>
    </source>
</evidence>
<organism evidence="2 4">
    <name type="scientific">Snodgrassella alvi</name>
    <dbReference type="NCBI Taxonomy" id="1196083"/>
    <lineage>
        <taxon>Bacteria</taxon>
        <taxon>Pseudomonadati</taxon>
        <taxon>Pseudomonadota</taxon>
        <taxon>Betaproteobacteria</taxon>
        <taxon>Neisseriales</taxon>
        <taxon>Neisseriaceae</taxon>
        <taxon>Snodgrassella</taxon>
    </lineage>
</organism>
<name>A0A2N9XTZ9_9NEIS</name>
<feature type="transmembrane region" description="Helical" evidence="1">
    <location>
        <begin position="54"/>
        <end position="73"/>
    </location>
</feature>
<dbReference type="EMBL" id="MEIS01000067">
    <property type="protein sequence ID" value="PIT57703.1"/>
    <property type="molecule type" value="Genomic_DNA"/>
</dbReference>
<keyword evidence="1" id="KW-0812">Transmembrane</keyword>
<dbReference type="EMBL" id="MEIS01000126">
    <property type="protein sequence ID" value="PIT52841.1"/>
    <property type="molecule type" value="Genomic_DNA"/>
</dbReference>
<gene>
    <name evidence="3" type="ORF">BHC49_03005</name>
    <name evidence="2" type="ORF">BHC49_11195</name>
</gene>
<comment type="caution">
    <text evidence="2">The sequence shown here is derived from an EMBL/GenBank/DDBJ whole genome shotgun (WGS) entry which is preliminary data.</text>
</comment>
<dbReference type="AlphaFoldDB" id="A0A2N9XTZ9"/>
<feature type="transmembrane region" description="Helical" evidence="1">
    <location>
        <begin position="24"/>
        <end position="42"/>
    </location>
</feature>
<evidence type="ECO:0000256" key="1">
    <source>
        <dbReference type="SAM" id="Phobius"/>
    </source>
</evidence>
<dbReference type="Proteomes" id="UP000229434">
    <property type="component" value="Unassembled WGS sequence"/>
</dbReference>
<evidence type="ECO:0000313" key="2">
    <source>
        <dbReference type="EMBL" id="PIT52841.1"/>
    </source>
</evidence>